<proteinExistence type="inferred from homology"/>
<feature type="transmembrane region" description="Helical" evidence="8">
    <location>
        <begin position="51"/>
        <end position="70"/>
    </location>
</feature>
<evidence type="ECO:0000259" key="9">
    <source>
        <dbReference type="PROSITE" id="PS50156"/>
    </source>
</evidence>
<feature type="region of interest" description="Disordered" evidence="7">
    <location>
        <begin position="972"/>
        <end position="1004"/>
    </location>
</feature>
<dbReference type="InterPro" id="IPR004707">
    <property type="entry name" value="MmpL_fam"/>
</dbReference>
<dbReference type="EMBL" id="UGQM01000001">
    <property type="protein sequence ID" value="STZ42184.1"/>
    <property type="molecule type" value="Genomic_DNA"/>
</dbReference>
<feature type="transmembrane region" description="Helical" evidence="8">
    <location>
        <begin position="824"/>
        <end position="846"/>
    </location>
</feature>
<evidence type="ECO:0000313" key="10">
    <source>
        <dbReference type="EMBL" id="STZ42184.1"/>
    </source>
</evidence>
<dbReference type="FunFam" id="1.20.1640.10:FF:000018">
    <property type="entry name" value="Transmembrane transport protein MmpL10"/>
    <property type="match status" value="1"/>
</dbReference>
<feature type="transmembrane region" description="Helical" evidence="8">
    <location>
        <begin position="858"/>
        <end position="878"/>
    </location>
</feature>
<dbReference type="InterPro" id="IPR000731">
    <property type="entry name" value="SSD"/>
</dbReference>
<comment type="subcellular location">
    <subcellularLocation>
        <location evidence="1">Cell membrane</location>
        <topology evidence="1">Multi-pass membrane protein</topology>
    </subcellularLocation>
</comment>
<dbReference type="Pfam" id="PF03176">
    <property type="entry name" value="MMPL"/>
    <property type="match status" value="2"/>
</dbReference>
<evidence type="ECO:0000256" key="2">
    <source>
        <dbReference type="ARBA" id="ARBA00010157"/>
    </source>
</evidence>
<dbReference type="GO" id="GO:0005886">
    <property type="term" value="C:plasma membrane"/>
    <property type="evidence" value="ECO:0007669"/>
    <property type="project" value="UniProtKB-SubCell"/>
</dbReference>
<evidence type="ECO:0000256" key="7">
    <source>
        <dbReference type="SAM" id="MobiDB-lite"/>
    </source>
</evidence>
<feature type="transmembrane region" description="Helical" evidence="8">
    <location>
        <begin position="254"/>
        <end position="276"/>
    </location>
</feature>
<feature type="transmembrane region" description="Helical" evidence="8">
    <location>
        <begin position="363"/>
        <end position="391"/>
    </location>
</feature>
<organism evidence="10 11">
    <name type="scientific">Mycolicibacterium gilvum</name>
    <dbReference type="NCBI Taxonomy" id="1804"/>
    <lineage>
        <taxon>Bacteria</taxon>
        <taxon>Bacillati</taxon>
        <taxon>Actinomycetota</taxon>
        <taxon>Actinomycetes</taxon>
        <taxon>Mycobacteriales</taxon>
        <taxon>Mycobacteriaceae</taxon>
        <taxon>Mycolicibacterium</taxon>
    </lineage>
</organism>
<dbReference type="FunFam" id="1.20.1640.10:FF:000020">
    <property type="entry name" value="Transmembrane transport protein MmpL10"/>
    <property type="match status" value="1"/>
</dbReference>
<dbReference type="InterPro" id="IPR004869">
    <property type="entry name" value="MMPL_dom"/>
</dbReference>
<dbReference type="Gene3D" id="1.20.1640.10">
    <property type="entry name" value="Multidrug efflux transporter AcrB transmembrane domain"/>
    <property type="match status" value="2"/>
</dbReference>
<evidence type="ECO:0000256" key="5">
    <source>
        <dbReference type="ARBA" id="ARBA00022989"/>
    </source>
</evidence>
<evidence type="ECO:0000256" key="6">
    <source>
        <dbReference type="ARBA" id="ARBA00023136"/>
    </source>
</evidence>
<feature type="transmembrane region" description="Helical" evidence="8">
    <location>
        <begin position="412"/>
        <end position="434"/>
    </location>
</feature>
<keyword evidence="4 8" id="KW-0812">Transmembrane</keyword>
<protein>
    <submittedName>
        <fullName evidence="10">Transporter</fullName>
    </submittedName>
</protein>
<dbReference type="PANTHER" id="PTHR33406:SF6">
    <property type="entry name" value="MEMBRANE PROTEIN YDGH-RELATED"/>
    <property type="match status" value="1"/>
</dbReference>
<keyword evidence="3" id="KW-1003">Cell membrane</keyword>
<dbReference type="PANTHER" id="PTHR33406">
    <property type="entry name" value="MEMBRANE PROTEIN MJ1562-RELATED"/>
    <property type="match status" value="1"/>
</dbReference>
<reference evidence="10 11" key="1">
    <citation type="submission" date="2018-06" db="EMBL/GenBank/DDBJ databases">
        <authorList>
            <consortium name="Pathogen Informatics"/>
            <person name="Doyle S."/>
        </authorList>
    </citation>
    <scope>NUCLEOTIDE SEQUENCE [LARGE SCALE GENOMIC DNA]</scope>
    <source>
        <strain evidence="10 11">NCTC10742</strain>
    </source>
</reference>
<evidence type="ECO:0000313" key="11">
    <source>
        <dbReference type="Proteomes" id="UP000254291"/>
    </source>
</evidence>
<evidence type="ECO:0000256" key="4">
    <source>
        <dbReference type="ARBA" id="ARBA00022692"/>
    </source>
</evidence>
<comment type="similarity">
    <text evidence="2">Belongs to the resistance-nodulation-cell division (RND) (TC 2.A.6) family. MmpL subfamily.</text>
</comment>
<gene>
    <name evidence="10" type="primary">mmpL8_4</name>
    <name evidence="10" type="ORF">NCTC10742_01395</name>
</gene>
<dbReference type="AlphaFoldDB" id="A0A378SK09"/>
<feature type="transmembrane region" description="Helical" evidence="8">
    <location>
        <begin position="899"/>
        <end position="921"/>
    </location>
</feature>
<dbReference type="RefSeq" id="WP_115326835.1">
    <property type="nucleotide sequence ID" value="NZ_JACKST010000158.1"/>
</dbReference>
<sequence length="1004" mass="108408">MCRRATGSAITTFGRNNFGLNNFGFNNFGLNAVEDRTVHGDKPHFYGIARVIRAASIPIILIWVAIAAFLNVSVPQLEEVGKLRSVSMSPDDAPAVISMQRIGEVFEEYESNSSVMIVLEGQEPLGDDTRAYYSELIADLEADTKHVEHIQDLWSDPLTAAGAQSADGMSTYFQVYLAGNQGEALANESVRAVQELVAESQPPDGVAAYVTGASALAAEQEEAGHSSMRFVEALTFLVITIMLVLFFRSIVTTLLILVMVGLSLMTVRGAVAFLGFHDIIGLSTFATSLLVTLAIAIAVDYAIFLIGRYQEAKGTGATSEEAYYTMFGGTAHVIVGSGLTIAGATFCLSFTRLPYFQSLGVPLALGMLVLIAVAMTFGPAVVTVASRFGLLAPKRDMRVRGWRKVGAATVRWPGAILVASVAVSLIGLLALPGYQTSYNDRKYLPADIQSNIGYAAAERHFSPARLNPEVLMVETDHDLRNPADFIVIEKIAKALFAVEGIGRVQTITRPDGKPIESTSIPYIMSRQNTTQQLNEKYMLDRMDDMRAQADSLQTTINVMERMQALMTQMSAITTSMVGKTRTMTADITQLRDHIADLDDFVRPIRNYFYWEPHCYNIPVCHSMRSLFDLIDGTNLLTENTQELLPDLERMAAIMPELIALMPSQIESMKSQRDNMLTQYQTQNSQLEAGAEMSVDSGAMGDAFNDAWNADTFYLPPEAFENKDFQSGIEQFISPNGHAVRFIIAHEDDPLSPAGIEKIDGLKTAAKEAIKGTPLEGARVYLGGTAATFKDMADGTRYDLLIAGIAAIGLIFIIMLILTRAVIAAAVIVGTVVLSLGASFGLSVLVWQHFVGIELHWMVLPMAVIILLAVGADYNLLVVSRLKEEIQAGVGTGLIRTMGGSGSVVTAAGMVFALTMMTMAVSDLTIIGQVGTTIGMGLIFDTLVIRSFMTPSIAALLGRWFWWPQKIRTRPVPVPWGAGASGGGDGDGDGDDGGGGAPRARASAQ</sequence>
<feature type="transmembrane region" description="Helical" evidence="8">
    <location>
        <begin position="230"/>
        <end position="247"/>
    </location>
</feature>
<dbReference type="SUPFAM" id="SSF82866">
    <property type="entry name" value="Multidrug efflux transporter AcrB transmembrane domain"/>
    <property type="match status" value="2"/>
</dbReference>
<accession>A0A378SK09</accession>
<feature type="transmembrane region" description="Helical" evidence="8">
    <location>
        <begin position="799"/>
        <end position="817"/>
    </location>
</feature>
<feature type="domain" description="SSD" evidence="9">
    <location>
        <begin position="257"/>
        <end position="384"/>
    </location>
</feature>
<keyword evidence="5 8" id="KW-1133">Transmembrane helix</keyword>
<evidence type="ECO:0000256" key="1">
    <source>
        <dbReference type="ARBA" id="ARBA00004651"/>
    </source>
</evidence>
<feature type="transmembrane region" description="Helical" evidence="8">
    <location>
        <begin position="282"/>
        <end position="306"/>
    </location>
</feature>
<dbReference type="Proteomes" id="UP000254291">
    <property type="component" value="Unassembled WGS sequence"/>
</dbReference>
<feature type="transmembrane region" description="Helical" evidence="8">
    <location>
        <begin position="933"/>
        <end position="961"/>
    </location>
</feature>
<evidence type="ECO:0000256" key="3">
    <source>
        <dbReference type="ARBA" id="ARBA00022475"/>
    </source>
</evidence>
<dbReference type="InterPro" id="IPR050545">
    <property type="entry name" value="Mycobact_MmpL"/>
</dbReference>
<name>A0A378SK09_9MYCO</name>
<keyword evidence="6 8" id="KW-0472">Membrane</keyword>
<evidence type="ECO:0000256" key="8">
    <source>
        <dbReference type="SAM" id="Phobius"/>
    </source>
</evidence>
<feature type="transmembrane region" description="Helical" evidence="8">
    <location>
        <begin position="327"/>
        <end position="351"/>
    </location>
</feature>
<dbReference type="PROSITE" id="PS50156">
    <property type="entry name" value="SSD"/>
    <property type="match status" value="1"/>
</dbReference>
<dbReference type="NCBIfam" id="TIGR00833">
    <property type="entry name" value="actII"/>
    <property type="match status" value="1"/>
</dbReference>